<dbReference type="EC" id="3.-.-.-" evidence="3"/>
<dbReference type="SUPFAM" id="SSF52540">
    <property type="entry name" value="P-loop containing nucleoside triphosphate hydrolases"/>
    <property type="match status" value="1"/>
</dbReference>
<keyword evidence="1" id="KW-0547">Nucleotide-binding</keyword>
<comment type="similarity">
    <text evidence="1">Belongs to the AAA ATPase family.</text>
</comment>
<dbReference type="InterPro" id="IPR003959">
    <property type="entry name" value="ATPase_AAA_core"/>
</dbReference>
<dbReference type="PANTHER" id="PTHR23077">
    <property type="entry name" value="AAA-FAMILY ATPASE"/>
    <property type="match status" value="1"/>
</dbReference>
<dbReference type="SMART" id="SM00382">
    <property type="entry name" value="AAA"/>
    <property type="match status" value="1"/>
</dbReference>
<dbReference type="Pfam" id="PF00004">
    <property type="entry name" value="AAA"/>
    <property type="match status" value="1"/>
</dbReference>
<dbReference type="InterPro" id="IPR050168">
    <property type="entry name" value="AAA_ATPase_domain"/>
</dbReference>
<dbReference type="EMBL" id="UGNP01000001">
    <property type="protein sequence ID" value="STX09988.1"/>
    <property type="molecule type" value="Genomic_DNA"/>
</dbReference>
<name>A0A8B4QBF3_9BACL</name>
<dbReference type="Gene3D" id="3.40.50.300">
    <property type="entry name" value="P-loop containing nucleotide triphosphate hydrolases"/>
    <property type="match status" value="1"/>
</dbReference>
<dbReference type="CDD" id="cd19481">
    <property type="entry name" value="RecA-like_protease"/>
    <property type="match status" value="1"/>
</dbReference>
<protein>
    <submittedName>
        <fullName evidence="4">ATPase family protein associated with various cellular activities (AAA)</fullName>
    </submittedName>
    <submittedName>
        <fullName evidence="3">Uncharacterized ATPase YjoB</fullName>
        <ecNumber evidence="3">3.-.-.-</ecNumber>
    </submittedName>
</protein>
<evidence type="ECO:0000259" key="2">
    <source>
        <dbReference type="SMART" id="SM00382"/>
    </source>
</evidence>
<reference evidence="4 6" key="2">
    <citation type="submission" date="2019-03" db="EMBL/GenBank/DDBJ databases">
        <title>Genomic Encyclopedia of Type Strains, Phase IV (KMG-IV): sequencing the most valuable type-strain genomes for metagenomic binning, comparative biology and taxonomic classification.</title>
        <authorList>
            <person name="Goeker M."/>
        </authorList>
    </citation>
    <scope>NUCLEOTIDE SEQUENCE [LARGE SCALE GENOMIC DNA]</scope>
    <source>
        <strain evidence="4 6">DSM 20580</strain>
    </source>
</reference>
<dbReference type="OrthoDB" id="9806903at2"/>
<dbReference type="GO" id="GO:0005524">
    <property type="term" value="F:ATP binding"/>
    <property type="evidence" value="ECO:0007669"/>
    <property type="project" value="UniProtKB-KW"/>
</dbReference>
<dbReference type="InterPro" id="IPR003593">
    <property type="entry name" value="AAA+_ATPase"/>
</dbReference>
<dbReference type="GO" id="GO:0016887">
    <property type="term" value="F:ATP hydrolysis activity"/>
    <property type="evidence" value="ECO:0007669"/>
    <property type="project" value="InterPro"/>
</dbReference>
<evidence type="ECO:0000313" key="5">
    <source>
        <dbReference type="Proteomes" id="UP000254330"/>
    </source>
</evidence>
<keyword evidence="3" id="KW-0378">Hydrolase</keyword>
<dbReference type="Proteomes" id="UP000254330">
    <property type="component" value="Unassembled WGS sequence"/>
</dbReference>
<dbReference type="InterPro" id="IPR027417">
    <property type="entry name" value="P-loop_NTPase"/>
</dbReference>
<dbReference type="PROSITE" id="PS00674">
    <property type="entry name" value="AAA"/>
    <property type="match status" value="1"/>
</dbReference>
<dbReference type="PANTHER" id="PTHR23077:SF198">
    <property type="entry name" value="ATP-DEPENDENT ZINC METALLOPROTEASE FTSH"/>
    <property type="match status" value="1"/>
</dbReference>
<gene>
    <name evidence="3" type="primary">yjoB</name>
    <name evidence="4" type="ORF">DFR61_13828</name>
    <name evidence="3" type="ORF">NCTC10597_01696</name>
</gene>
<sequence>MYAHYASLFKRITDQLHIKNNQQSASIKLNLNNTQFNQHLIELMHKNLINHEVLATIYEAEPTFNLEPYSWDQQDDALHEVPTFRNKLIYYPDYEVAITQPVLFYEESWNSDEVFYFAPNVEKMQLFIEAVNEQLRNVLMTQVSYMIDTEDGIRRSNIGDSELIKREDVFLEEHLRRNIFRSIDEFFKDNGEFFKHYGLPYKRGILLYGAPGNGKTTLVKSITGSVDAPVVYWQITEHTDSESIQEVFRLVNSMTPAILVIEDIDSMPDYVRSVFLNMLDGAHSRHGIFVIGTTNYPERIDPALINRAGRFDRAYEIKNPKKDLRLEYLKTLDIRSLLDSEAIDHIAKLSKGLSMSQLSELYMSIALNWHYDKELRYEEAVAELQKQRKSAEKNDWEDDDRSIGF</sequence>
<dbReference type="Proteomes" id="UP000294641">
    <property type="component" value="Unassembled WGS sequence"/>
</dbReference>
<evidence type="ECO:0000256" key="1">
    <source>
        <dbReference type="RuleBase" id="RU003651"/>
    </source>
</evidence>
<reference evidence="3 5" key="1">
    <citation type="submission" date="2018-06" db="EMBL/GenBank/DDBJ databases">
        <authorList>
            <consortium name="Pathogen Informatics"/>
            <person name="Doyle S."/>
        </authorList>
    </citation>
    <scope>NUCLEOTIDE SEQUENCE [LARGE SCALE GENOMIC DNA]</scope>
    <source>
        <strain evidence="3 5">NCTC10597</strain>
    </source>
</reference>
<evidence type="ECO:0000313" key="6">
    <source>
        <dbReference type="Proteomes" id="UP000294641"/>
    </source>
</evidence>
<keyword evidence="1" id="KW-0067">ATP-binding</keyword>
<evidence type="ECO:0000313" key="4">
    <source>
        <dbReference type="EMBL" id="TDR34526.1"/>
    </source>
</evidence>
<dbReference type="AlphaFoldDB" id="A0A8B4QBF3"/>
<feature type="domain" description="AAA+ ATPase" evidence="2">
    <location>
        <begin position="201"/>
        <end position="321"/>
    </location>
</feature>
<keyword evidence="6" id="KW-1185">Reference proteome</keyword>
<evidence type="ECO:0000313" key="3">
    <source>
        <dbReference type="EMBL" id="STX09988.1"/>
    </source>
</evidence>
<accession>A0A8B4QBF3</accession>
<dbReference type="InterPro" id="IPR003960">
    <property type="entry name" value="ATPase_AAA_CS"/>
</dbReference>
<organism evidence="3 5">
    <name type="scientific">Kurthia zopfii</name>
    <dbReference type="NCBI Taxonomy" id="1650"/>
    <lineage>
        <taxon>Bacteria</taxon>
        <taxon>Bacillati</taxon>
        <taxon>Bacillota</taxon>
        <taxon>Bacilli</taxon>
        <taxon>Bacillales</taxon>
        <taxon>Caryophanaceae</taxon>
        <taxon>Kurthia</taxon>
    </lineage>
</organism>
<comment type="caution">
    <text evidence="3">The sequence shown here is derived from an EMBL/GenBank/DDBJ whole genome shotgun (WGS) entry which is preliminary data.</text>
</comment>
<dbReference type="RefSeq" id="WP_109350561.1">
    <property type="nucleotide sequence ID" value="NZ_BJUE01000039.1"/>
</dbReference>
<proteinExistence type="inferred from homology"/>
<dbReference type="EMBL" id="SNZG01000038">
    <property type="protein sequence ID" value="TDR34526.1"/>
    <property type="molecule type" value="Genomic_DNA"/>
</dbReference>